<dbReference type="EMBL" id="GL732524">
    <property type="protein sequence ID" value="EFX89616.1"/>
    <property type="molecule type" value="Genomic_DNA"/>
</dbReference>
<reference evidence="1 2" key="1">
    <citation type="journal article" date="2011" name="Science">
        <title>The ecoresponsive genome of Daphnia pulex.</title>
        <authorList>
            <person name="Colbourne J.K."/>
            <person name="Pfrender M.E."/>
            <person name="Gilbert D."/>
            <person name="Thomas W.K."/>
            <person name="Tucker A."/>
            <person name="Oakley T.H."/>
            <person name="Tokishita S."/>
            <person name="Aerts A."/>
            <person name="Arnold G.J."/>
            <person name="Basu M.K."/>
            <person name="Bauer D.J."/>
            <person name="Caceres C.E."/>
            <person name="Carmel L."/>
            <person name="Casola C."/>
            <person name="Choi J.H."/>
            <person name="Detter J.C."/>
            <person name="Dong Q."/>
            <person name="Dusheyko S."/>
            <person name="Eads B.D."/>
            <person name="Frohlich T."/>
            <person name="Geiler-Samerotte K.A."/>
            <person name="Gerlach D."/>
            <person name="Hatcher P."/>
            <person name="Jogdeo S."/>
            <person name="Krijgsveld J."/>
            <person name="Kriventseva E.V."/>
            <person name="Kultz D."/>
            <person name="Laforsch C."/>
            <person name="Lindquist E."/>
            <person name="Lopez J."/>
            <person name="Manak J.R."/>
            <person name="Muller J."/>
            <person name="Pangilinan J."/>
            <person name="Patwardhan R.P."/>
            <person name="Pitluck S."/>
            <person name="Pritham E.J."/>
            <person name="Rechtsteiner A."/>
            <person name="Rho M."/>
            <person name="Rogozin I.B."/>
            <person name="Sakarya O."/>
            <person name="Salamov A."/>
            <person name="Schaack S."/>
            <person name="Shapiro H."/>
            <person name="Shiga Y."/>
            <person name="Skalitzky C."/>
            <person name="Smith Z."/>
            <person name="Souvorov A."/>
            <person name="Sung W."/>
            <person name="Tang Z."/>
            <person name="Tsuchiya D."/>
            <person name="Tu H."/>
            <person name="Vos H."/>
            <person name="Wang M."/>
            <person name="Wolf Y.I."/>
            <person name="Yamagata H."/>
            <person name="Yamada T."/>
            <person name="Ye Y."/>
            <person name="Shaw J.R."/>
            <person name="Andrews J."/>
            <person name="Crease T.J."/>
            <person name="Tang H."/>
            <person name="Lucas S.M."/>
            <person name="Robertson H.M."/>
            <person name="Bork P."/>
            <person name="Koonin E.V."/>
            <person name="Zdobnov E.M."/>
            <person name="Grigoriev I.V."/>
            <person name="Lynch M."/>
            <person name="Boore J.L."/>
        </authorList>
    </citation>
    <scope>NUCLEOTIDE SEQUENCE [LARGE SCALE GENOMIC DNA]</scope>
</reference>
<protein>
    <submittedName>
        <fullName evidence="1">Uncharacterized protein</fullName>
    </submittedName>
</protein>
<organism evidence="1 2">
    <name type="scientific">Daphnia pulex</name>
    <name type="common">Water flea</name>
    <dbReference type="NCBI Taxonomy" id="6669"/>
    <lineage>
        <taxon>Eukaryota</taxon>
        <taxon>Metazoa</taxon>
        <taxon>Ecdysozoa</taxon>
        <taxon>Arthropoda</taxon>
        <taxon>Crustacea</taxon>
        <taxon>Branchiopoda</taxon>
        <taxon>Diplostraca</taxon>
        <taxon>Cladocera</taxon>
        <taxon>Anomopoda</taxon>
        <taxon>Daphniidae</taxon>
        <taxon>Daphnia</taxon>
    </lineage>
</organism>
<evidence type="ECO:0000313" key="2">
    <source>
        <dbReference type="Proteomes" id="UP000000305"/>
    </source>
</evidence>
<keyword evidence="2" id="KW-1185">Reference proteome</keyword>
<proteinExistence type="predicted"/>
<dbReference type="Proteomes" id="UP000000305">
    <property type="component" value="Unassembled WGS sequence"/>
</dbReference>
<sequence length="55" mass="5984">MTTPISSAEQIHSIWERYGGIQASYFVRVNYLEVMTAAAQRDACADAGNNGLCDS</sequence>
<dbReference type="HOGENOM" id="CLU_3034471_0_0_1"/>
<gene>
    <name evidence="1" type="ORF">DAPPUDRAFT_233238</name>
</gene>
<name>E9FTL4_DAPPU</name>
<dbReference type="KEGG" id="dpx:DAPPUDRAFT_233238"/>
<dbReference type="AlphaFoldDB" id="E9FTL4"/>
<dbReference type="InParanoid" id="E9FTL4"/>
<accession>E9FTL4</accession>
<evidence type="ECO:0000313" key="1">
    <source>
        <dbReference type="EMBL" id="EFX89616.1"/>
    </source>
</evidence>